<organism evidence="1 2">
    <name type="scientific">Glacieibacterium arshaanense</name>
    <dbReference type="NCBI Taxonomy" id="2511025"/>
    <lineage>
        <taxon>Bacteria</taxon>
        <taxon>Pseudomonadati</taxon>
        <taxon>Pseudomonadota</taxon>
        <taxon>Alphaproteobacteria</taxon>
        <taxon>Sphingomonadales</taxon>
        <taxon>Sphingosinicellaceae</taxon>
        <taxon>Glacieibacterium</taxon>
    </lineage>
</organism>
<evidence type="ECO:0000313" key="2">
    <source>
        <dbReference type="Proteomes" id="UP000297737"/>
    </source>
</evidence>
<dbReference type="EMBL" id="SIHO01000005">
    <property type="protein sequence ID" value="TFU00043.1"/>
    <property type="molecule type" value="Genomic_DNA"/>
</dbReference>
<keyword evidence="2" id="KW-1185">Reference proteome</keyword>
<dbReference type="Proteomes" id="UP000297737">
    <property type="component" value="Unassembled WGS sequence"/>
</dbReference>
<comment type="caution">
    <text evidence="1">The sequence shown here is derived from an EMBL/GenBank/DDBJ whole genome shotgun (WGS) entry which is preliminary data.</text>
</comment>
<dbReference type="AlphaFoldDB" id="A0A4Y9EJV2"/>
<gene>
    <name evidence="1" type="ORF">EUV02_15460</name>
</gene>
<sequence>MSLIKSTMPDTFCINPIRRNVHQVRAPGDDTLLYSVSFPRSGKLLKLFIHSVKVEVQFTKTYIVISIPDGFVGPTEIVEEAVEIFKEICLRIRPDLYEALCANIDTIYENEAFEFHTFEKEAA</sequence>
<evidence type="ECO:0000313" key="1">
    <source>
        <dbReference type="EMBL" id="TFU00043.1"/>
    </source>
</evidence>
<dbReference type="RefSeq" id="WP_135247224.1">
    <property type="nucleotide sequence ID" value="NZ_SIHO01000005.1"/>
</dbReference>
<reference evidence="1 2" key="1">
    <citation type="submission" date="2019-02" db="EMBL/GenBank/DDBJ databases">
        <title>Polymorphobacter sp. isolated from the lake at the Tibet of China.</title>
        <authorList>
            <person name="Li A."/>
        </authorList>
    </citation>
    <scope>NUCLEOTIDE SEQUENCE [LARGE SCALE GENOMIC DNA]</scope>
    <source>
        <strain evidence="1 2">DJ1R-1</strain>
    </source>
</reference>
<name>A0A4Y9EJV2_9SPHN</name>
<protein>
    <submittedName>
        <fullName evidence="1">Uncharacterized protein</fullName>
    </submittedName>
</protein>
<proteinExistence type="predicted"/>
<accession>A0A4Y9EJV2</accession>